<reference evidence="1 3" key="1">
    <citation type="journal article" date="2017" name="Nature">
        <title>The sunflower genome provides insights into oil metabolism, flowering and Asterid evolution.</title>
        <authorList>
            <person name="Badouin H."/>
            <person name="Gouzy J."/>
            <person name="Grassa C.J."/>
            <person name="Murat F."/>
            <person name="Staton S.E."/>
            <person name="Cottret L."/>
            <person name="Lelandais-Briere C."/>
            <person name="Owens G.L."/>
            <person name="Carrere S."/>
            <person name="Mayjonade B."/>
            <person name="Legrand L."/>
            <person name="Gill N."/>
            <person name="Kane N.C."/>
            <person name="Bowers J.E."/>
            <person name="Hubner S."/>
            <person name="Bellec A."/>
            <person name="Berard A."/>
            <person name="Berges H."/>
            <person name="Blanchet N."/>
            <person name="Boniface M.C."/>
            <person name="Brunel D."/>
            <person name="Catrice O."/>
            <person name="Chaidir N."/>
            <person name="Claudel C."/>
            <person name="Donnadieu C."/>
            <person name="Faraut T."/>
            <person name="Fievet G."/>
            <person name="Helmstetter N."/>
            <person name="King M."/>
            <person name="Knapp S.J."/>
            <person name="Lai Z."/>
            <person name="Le Paslier M.C."/>
            <person name="Lippi Y."/>
            <person name="Lorenzon L."/>
            <person name="Mandel J.R."/>
            <person name="Marage G."/>
            <person name="Marchand G."/>
            <person name="Marquand E."/>
            <person name="Bret-Mestries E."/>
            <person name="Morien E."/>
            <person name="Nambeesan S."/>
            <person name="Nguyen T."/>
            <person name="Pegot-Espagnet P."/>
            <person name="Pouilly N."/>
            <person name="Raftis F."/>
            <person name="Sallet E."/>
            <person name="Schiex T."/>
            <person name="Thomas J."/>
            <person name="Vandecasteele C."/>
            <person name="Vares D."/>
            <person name="Vear F."/>
            <person name="Vautrin S."/>
            <person name="Crespi M."/>
            <person name="Mangin B."/>
            <person name="Burke J.M."/>
            <person name="Salse J."/>
            <person name="Munos S."/>
            <person name="Vincourt P."/>
            <person name="Rieseberg L.H."/>
            <person name="Langlade N.B."/>
        </authorList>
    </citation>
    <scope>NUCLEOTIDE SEQUENCE [LARGE SCALE GENOMIC DNA]</scope>
    <source>
        <strain evidence="3">cv. SF193</strain>
        <tissue evidence="1">Leaves</tissue>
    </source>
</reference>
<evidence type="ECO:0000313" key="1">
    <source>
        <dbReference type="EMBL" id="KAF5784170.1"/>
    </source>
</evidence>
<evidence type="ECO:0000313" key="3">
    <source>
        <dbReference type="Proteomes" id="UP000215914"/>
    </source>
</evidence>
<dbReference type="EMBL" id="MNCJ02000326">
    <property type="protein sequence ID" value="KAF5784170.1"/>
    <property type="molecule type" value="Genomic_DNA"/>
</dbReference>
<reference evidence="1" key="3">
    <citation type="submission" date="2020-06" db="EMBL/GenBank/DDBJ databases">
        <title>Helianthus annuus Genome sequencing and assembly Release 2.</title>
        <authorList>
            <person name="Gouzy J."/>
            <person name="Langlade N."/>
            <person name="Munos S."/>
        </authorList>
    </citation>
    <scope>NUCLEOTIDE SEQUENCE</scope>
    <source>
        <tissue evidence="1">Leaves</tissue>
    </source>
</reference>
<dbReference type="OMA" id="RYGQENR"/>
<gene>
    <name evidence="2" type="ORF">HannXRQ_Chr11g0351331</name>
    <name evidence="1" type="ORF">HanXRQr2_Chr11g0516431</name>
</gene>
<dbReference type="Proteomes" id="UP000215914">
    <property type="component" value="Chromosome 11"/>
</dbReference>
<organism evidence="2 3">
    <name type="scientific">Helianthus annuus</name>
    <name type="common">Common sunflower</name>
    <dbReference type="NCBI Taxonomy" id="4232"/>
    <lineage>
        <taxon>Eukaryota</taxon>
        <taxon>Viridiplantae</taxon>
        <taxon>Streptophyta</taxon>
        <taxon>Embryophyta</taxon>
        <taxon>Tracheophyta</taxon>
        <taxon>Spermatophyta</taxon>
        <taxon>Magnoliopsida</taxon>
        <taxon>eudicotyledons</taxon>
        <taxon>Gunneridae</taxon>
        <taxon>Pentapetalae</taxon>
        <taxon>asterids</taxon>
        <taxon>campanulids</taxon>
        <taxon>Asterales</taxon>
        <taxon>Asteraceae</taxon>
        <taxon>Asteroideae</taxon>
        <taxon>Heliantheae alliance</taxon>
        <taxon>Heliantheae</taxon>
        <taxon>Helianthus</taxon>
    </lineage>
</organism>
<dbReference type="InParanoid" id="A0A251TDS3"/>
<dbReference type="EMBL" id="CM007900">
    <property type="protein sequence ID" value="OTG09290.1"/>
    <property type="molecule type" value="Genomic_DNA"/>
</dbReference>
<accession>A0A251TDS3</accession>
<evidence type="ECO:0000313" key="2">
    <source>
        <dbReference type="EMBL" id="OTG09290.1"/>
    </source>
</evidence>
<sequence>MIQDDNQFFHSLRSLCVTIDSPITRYGQENRNRAARQRIPIRVWKDDNDGVEHVEVSLNNF</sequence>
<name>A0A251TDS3_HELAN</name>
<dbReference type="AlphaFoldDB" id="A0A251TDS3"/>
<dbReference type="Gramene" id="mRNA:HanXRQr2_Chr11g0516431">
    <property type="protein sequence ID" value="mRNA:HanXRQr2_Chr11g0516431"/>
    <property type="gene ID" value="HanXRQr2_Chr11g0516431"/>
</dbReference>
<protein>
    <submittedName>
        <fullName evidence="2">Uncharacterized protein</fullName>
    </submittedName>
</protein>
<keyword evidence="3" id="KW-1185">Reference proteome</keyword>
<reference evidence="2" key="2">
    <citation type="submission" date="2017-02" db="EMBL/GenBank/DDBJ databases">
        <title>Sunflower complete genome.</title>
        <authorList>
            <person name="Langlade N."/>
            <person name="Munos S."/>
        </authorList>
    </citation>
    <scope>NUCLEOTIDE SEQUENCE [LARGE SCALE GENOMIC DNA]</scope>
    <source>
        <tissue evidence="2">Leaves</tissue>
    </source>
</reference>
<dbReference type="STRING" id="4232.A0A251TDS3"/>
<proteinExistence type="predicted"/>